<dbReference type="AlphaFoldDB" id="A0A067Q407"/>
<dbReference type="PANTHER" id="PTHR37792:SF1">
    <property type="entry name" value="RIBONUCLEASE MRP PROTEIN SUBUNIT RMP1"/>
    <property type="match status" value="1"/>
</dbReference>
<dbReference type="InterPro" id="IPR027951">
    <property type="entry name" value="Nepro_N"/>
</dbReference>
<dbReference type="GO" id="GO:0042134">
    <property type="term" value="F:rRNA primary transcript binding"/>
    <property type="evidence" value="ECO:0007669"/>
    <property type="project" value="InterPro"/>
</dbReference>
<evidence type="ECO:0000256" key="1">
    <source>
        <dbReference type="SAM" id="MobiDB-lite"/>
    </source>
</evidence>
<evidence type="ECO:0000313" key="4">
    <source>
        <dbReference type="Proteomes" id="UP000027265"/>
    </source>
</evidence>
<name>A0A067Q407_9AGAM</name>
<gene>
    <name evidence="3" type="ORF">JAAARDRAFT_565027</name>
</gene>
<dbReference type="GO" id="GO:0000172">
    <property type="term" value="C:ribonuclease MRP complex"/>
    <property type="evidence" value="ECO:0007669"/>
    <property type="project" value="InterPro"/>
</dbReference>
<dbReference type="InParanoid" id="A0A067Q407"/>
<dbReference type="OrthoDB" id="114080at2759"/>
<feature type="domain" description="Nucleolus and neural progenitor protein-like N-terminal" evidence="2">
    <location>
        <begin position="27"/>
        <end position="190"/>
    </location>
</feature>
<dbReference type="GO" id="GO:0000294">
    <property type="term" value="P:nuclear-transcribed mRNA catabolic process, RNase MRP-dependent"/>
    <property type="evidence" value="ECO:0007669"/>
    <property type="project" value="TreeGrafter"/>
</dbReference>
<dbReference type="Pfam" id="PF14780">
    <property type="entry name" value="NEPRO_N"/>
    <property type="match status" value="1"/>
</dbReference>
<dbReference type="GO" id="GO:0000466">
    <property type="term" value="P:maturation of 5.8S rRNA from tricistronic rRNA transcript (SSU-rRNA, 5.8S rRNA, LSU-rRNA)"/>
    <property type="evidence" value="ECO:0007669"/>
    <property type="project" value="TreeGrafter"/>
</dbReference>
<dbReference type="Proteomes" id="UP000027265">
    <property type="component" value="Unassembled WGS sequence"/>
</dbReference>
<evidence type="ECO:0000259" key="2">
    <source>
        <dbReference type="Pfam" id="PF14780"/>
    </source>
</evidence>
<feature type="region of interest" description="Disordered" evidence="1">
    <location>
        <begin position="346"/>
        <end position="368"/>
    </location>
</feature>
<sequence length="377" mass="42332">MKLRRYAQVSSISCCRRSSLDASLLTSVDSALKDLKGCCRQLQTLLSVHADEVQVLERLHYKGKNQHRSAIFWNRADEMRRFGLRLKEMNLGNLLDVLRSSFFGDTLLTNPKSLRGSWTHYPSAKYLKFVLERLSAGHPLLERNEERLNEAYHYFTLAMQSGYFAQLILTLTAISSRLSLLINEIHKALKSAHRVVHEMLTILHPGEAQKCTHLLNTRINDAHDHRAPVIVPIIAQEPPSSSFVGEDLGTSVARPAAHQVLDPSEKDTRNLTEPAVHRTYTRSHAPSPDDLFSIMSAKSQGSVAETPVLQEQSASTSTVVSKTCEAPGLAEVSLHRENIVRTNNASLKKRKHSRGAAPSEVKKRMKRKDEIDEIFGF</sequence>
<accession>A0A067Q407</accession>
<organism evidence="3 4">
    <name type="scientific">Jaapia argillacea MUCL 33604</name>
    <dbReference type="NCBI Taxonomy" id="933084"/>
    <lineage>
        <taxon>Eukaryota</taxon>
        <taxon>Fungi</taxon>
        <taxon>Dikarya</taxon>
        <taxon>Basidiomycota</taxon>
        <taxon>Agaricomycotina</taxon>
        <taxon>Agaricomycetes</taxon>
        <taxon>Agaricomycetidae</taxon>
        <taxon>Jaapiales</taxon>
        <taxon>Jaapiaceae</taxon>
        <taxon>Jaapia</taxon>
    </lineage>
</organism>
<reference evidence="4" key="1">
    <citation type="journal article" date="2014" name="Proc. Natl. Acad. Sci. U.S.A.">
        <title>Extensive sampling of basidiomycete genomes demonstrates inadequacy of the white-rot/brown-rot paradigm for wood decay fungi.</title>
        <authorList>
            <person name="Riley R."/>
            <person name="Salamov A.A."/>
            <person name="Brown D.W."/>
            <person name="Nagy L.G."/>
            <person name="Floudas D."/>
            <person name="Held B.W."/>
            <person name="Levasseur A."/>
            <person name="Lombard V."/>
            <person name="Morin E."/>
            <person name="Otillar R."/>
            <person name="Lindquist E.A."/>
            <person name="Sun H."/>
            <person name="LaButti K.M."/>
            <person name="Schmutz J."/>
            <person name="Jabbour D."/>
            <person name="Luo H."/>
            <person name="Baker S.E."/>
            <person name="Pisabarro A.G."/>
            <person name="Walton J.D."/>
            <person name="Blanchette R.A."/>
            <person name="Henrissat B."/>
            <person name="Martin F."/>
            <person name="Cullen D."/>
            <person name="Hibbett D.S."/>
            <person name="Grigoriev I.V."/>
        </authorList>
    </citation>
    <scope>NUCLEOTIDE SEQUENCE [LARGE SCALE GENOMIC DNA]</scope>
    <source>
        <strain evidence="4">MUCL 33604</strain>
    </source>
</reference>
<dbReference type="STRING" id="933084.A0A067Q407"/>
<dbReference type="HOGENOM" id="CLU_057900_0_0_1"/>
<protein>
    <recommendedName>
        <fullName evidence="2">Nucleolus and neural progenitor protein-like N-terminal domain-containing protein</fullName>
    </recommendedName>
</protein>
<evidence type="ECO:0000313" key="3">
    <source>
        <dbReference type="EMBL" id="KDQ60870.1"/>
    </source>
</evidence>
<dbReference type="InterPro" id="IPR047205">
    <property type="entry name" value="RMP1"/>
</dbReference>
<dbReference type="EMBL" id="KL197713">
    <property type="protein sequence ID" value="KDQ60870.1"/>
    <property type="molecule type" value="Genomic_DNA"/>
</dbReference>
<feature type="region of interest" description="Disordered" evidence="1">
    <location>
        <begin position="263"/>
        <end position="289"/>
    </location>
</feature>
<dbReference type="PANTHER" id="PTHR37792">
    <property type="entry name" value="RIBONUCLEASE MRP PROTEIN SUBUNIT RMP1"/>
    <property type="match status" value="1"/>
</dbReference>
<proteinExistence type="predicted"/>
<keyword evidence="4" id="KW-1185">Reference proteome</keyword>